<accession>A0A194QCJ8</accession>
<comment type="subcellular location">
    <subcellularLocation>
        <location evidence="2">Cytoplasm</location>
    </subcellularLocation>
    <subcellularLocation>
        <location evidence="1">Nucleus matrix</location>
    </subcellularLocation>
</comment>
<dbReference type="GO" id="GO:0008270">
    <property type="term" value="F:zinc ion binding"/>
    <property type="evidence" value="ECO:0007669"/>
    <property type="project" value="UniProtKB-KW"/>
</dbReference>
<dbReference type="Proteomes" id="UP000053268">
    <property type="component" value="Unassembled WGS sequence"/>
</dbReference>
<dbReference type="GO" id="GO:0016363">
    <property type="term" value="C:nuclear matrix"/>
    <property type="evidence" value="ECO:0007669"/>
    <property type="project" value="UniProtKB-SubCell"/>
</dbReference>
<dbReference type="PANTHER" id="PTHR12170:SF2">
    <property type="entry name" value="E3 UBIQUITIN-PROTEIN TRANSFERASE MAEA"/>
    <property type="match status" value="1"/>
</dbReference>
<evidence type="ECO:0000313" key="14">
    <source>
        <dbReference type="Proteomes" id="UP000053268"/>
    </source>
</evidence>
<dbReference type="GO" id="GO:0043249">
    <property type="term" value="P:erythrocyte maturation"/>
    <property type="evidence" value="ECO:0007669"/>
    <property type="project" value="UniProtKB-KW"/>
</dbReference>
<reference evidence="13 14" key="1">
    <citation type="journal article" date="2015" name="Nat. Commun.">
        <title>Outbred genome sequencing and CRISPR/Cas9 gene editing in butterflies.</title>
        <authorList>
            <person name="Li X."/>
            <person name="Fan D."/>
            <person name="Zhang W."/>
            <person name="Liu G."/>
            <person name="Zhang L."/>
            <person name="Zhao L."/>
            <person name="Fang X."/>
            <person name="Chen L."/>
            <person name="Dong Y."/>
            <person name="Chen Y."/>
            <person name="Ding Y."/>
            <person name="Zhao R."/>
            <person name="Feng M."/>
            <person name="Zhu Y."/>
            <person name="Feng Y."/>
            <person name="Jiang X."/>
            <person name="Zhu D."/>
            <person name="Xiang H."/>
            <person name="Feng X."/>
            <person name="Li S."/>
            <person name="Wang J."/>
            <person name="Zhang G."/>
            <person name="Kronforst M.R."/>
            <person name="Wang W."/>
        </authorList>
    </citation>
    <scope>NUCLEOTIDE SEQUENCE [LARGE SCALE GENOMIC DNA]</scope>
    <source>
        <strain evidence="13">Ya'a_city_454_Px</strain>
        <tissue evidence="13">Whole body</tissue>
    </source>
</reference>
<evidence type="ECO:0000259" key="12">
    <source>
        <dbReference type="PROSITE" id="PS51867"/>
    </source>
</evidence>
<dbReference type="SUPFAM" id="SSF57850">
    <property type="entry name" value="RING/U-box"/>
    <property type="match status" value="1"/>
</dbReference>
<dbReference type="PROSITE" id="PS51867">
    <property type="entry name" value="ZF_RING_GID"/>
    <property type="match status" value="1"/>
</dbReference>
<organism evidence="13 14">
    <name type="scientific">Papilio xuthus</name>
    <name type="common">Asian swallowtail butterfly</name>
    <dbReference type="NCBI Taxonomy" id="66420"/>
    <lineage>
        <taxon>Eukaryota</taxon>
        <taxon>Metazoa</taxon>
        <taxon>Ecdysozoa</taxon>
        <taxon>Arthropoda</taxon>
        <taxon>Hexapoda</taxon>
        <taxon>Insecta</taxon>
        <taxon>Pterygota</taxon>
        <taxon>Neoptera</taxon>
        <taxon>Endopterygota</taxon>
        <taxon>Lepidoptera</taxon>
        <taxon>Glossata</taxon>
        <taxon>Ditrysia</taxon>
        <taxon>Papilionoidea</taxon>
        <taxon>Papilionidae</taxon>
        <taxon>Papilioninae</taxon>
        <taxon>Papilio</taxon>
    </lineage>
</organism>
<dbReference type="GO" id="GO:0034657">
    <property type="term" value="C:GID complex"/>
    <property type="evidence" value="ECO:0007669"/>
    <property type="project" value="TreeGrafter"/>
</dbReference>
<dbReference type="Gene3D" id="3.30.40.10">
    <property type="entry name" value="Zinc/RING finger domain, C3HC4 (zinc finger)"/>
    <property type="match status" value="1"/>
</dbReference>
<keyword evidence="6 10" id="KW-0863">Zinc-finger</keyword>
<evidence type="ECO:0000259" key="11">
    <source>
        <dbReference type="PROSITE" id="PS50897"/>
    </source>
</evidence>
<protein>
    <recommendedName>
        <fullName evidence="3">E3 ubiquitin-protein transferase MAEA</fullName>
    </recommendedName>
    <alternativeName>
        <fullName evidence="9">Macrophage erythroblast attacher</fullName>
    </alternativeName>
</protein>
<proteinExistence type="predicted"/>
<dbReference type="InterPro" id="IPR006595">
    <property type="entry name" value="CTLH_C"/>
</dbReference>
<dbReference type="PROSITE" id="PS50896">
    <property type="entry name" value="LISH"/>
    <property type="match status" value="1"/>
</dbReference>
<dbReference type="PANTHER" id="PTHR12170">
    <property type="entry name" value="MACROPHAGE ERYTHROBLAST ATTACHER-RELATED"/>
    <property type="match status" value="1"/>
</dbReference>
<sequence>MNEIKSLEHATLKVPYEVFNKKYRNAQRILDVEARHVGSTATELDTAAKREDVTAGEITTLLGGMVEKLTTMKRKASEAINEEVQAANVCKKRLDHLKEQAEALQDPIAAQTSLNQWRKVRLDRMLVDYFLRNGYYDSATKLADAKDLRDLTNVDIYQAAAEVERELSARRTARCLQWCADNKSKLRKLNSIMEFNIRIQEFIELVREERRLEAVRYAKKHFSTYEEGQLRDIQHCMGMLAFPKDTDVEPYRSLLSESRWLSLVAQFRSEHARLLHPAHLPPLTCFNESTKVSSCPACAPPLNALARTLPHAHCSHSRLLCRISNEPLNEHNPPMALPNGQVYGEKALKEMMKEHGSITCPKTKEVFCMKRVEKVYVM</sequence>
<evidence type="ECO:0000256" key="2">
    <source>
        <dbReference type="ARBA" id="ARBA00004496"/>
    </source>
</evidence>
<dbReference type="GO" id="GO:0005737">
    <property type="term" value="C:cytoplasm"/>
    <property type="evidence" value="ECO:0007669"/>
    <property type="project" value="UniProtKB-SubCell"/>
</dbReference>
<keyword evidence="8" id="KW-0265">Erythrocyte maturation</keyword>
<dbReference type="GO" id="GO:0043161">
    <property type="term" value="P:proteasome-mediated ubiquitin-dependent protein catabolic process"/>
    <property type="evidence" value="ECO:0007669"/>
    <property type="project" value="InterPro"/>
</dbReference>
<dbReference type="InterPro" id="IPR044063">
    <property type="entry name" value="ZF_RING_GID"/>
</dbReference>
<dbReference type="InterPro" id="IPR013083">
    <property type="entry name" value="Znf_RING/FYVE/PHD"/>
</dbReference>
<evidence type="ECO:0000256" key="1">
    <source>
        <dbReference type="ARBA" id="ARBA00004109"/>
    </source>
</evidence>
<evidence type="ECO:0000313" key="13">
    <source>
        <dbReference type="EMBL" id="KPJ03144.1"/>
    </source>
</evidence>
<dbReference type="Pfam" id="PF10607">
    <property type="entry name" value="CTLH"/>
    <property type="match status" value="1"/>
</dbReference>
<evidence type="ECO:0000256" key="10">
    <source>
        <dbReference type="PROSITE-ProRule" id="PRU01215"/>
    </source>
</evidence>
<dbReference type="InterPro" id="IPR006594">
    <property type="entry name" value="LisH"/>
</dbReference>
<feature type="domain" description="RING-Gid-type" evidence="12">
    <location>
        <begin position="295"/>
        <end position="363"/>
    </location>
</feature>
<feature type="domain" description="CTLH" evidence="11">
    <location>
        <begin position="156"/>
        <end position="213"/>
    </location>
</feature>
<evidence type="ECO:0000256" key="6">
    <source>
        <dbReference type="ARBA" id="ARBA00022771"/>
    </source>
</evidence>
<dbReference type="SMART" id="SM00757">
    <property type="entry name" value="CRA"/>
    <property type="match status" value="1"/>
</dbReference>
<dbReference type="InterPro" id="IPR024964">
    <property type="entry name" value="CTLH/CRA"/>
</dbReference>
<dbReference type="SMART" id="SM00668">
    <property type="entry name" value="CTLH"/>
    <property type="match status" value="1"/>
</dbReference>
<evidence type="ECO:0000256" key="7">
    <source>
        <dbReference type="ARBA" id="ARBA00022833"/>
    </source>
</evidence>
<dbReference type="InterPro" id="IPR013144">
    <property type="entry name" value="CRA_dom"/>
</dbReference>
<evidence type="ECO:0000256" key="9">
    <source>
        <dbReference type="ARBA" id="ARBA00029678"/>
    </source>
</evidence>
<dbReference type="CDD" id="cd16659">
    <property type="entry name" value="RING-Ubox_Emp"/>
    <property type="match status" value="1"/>
</dbReference>
<keyword evidence="14" id="KW-1185">Reference proteome</keyword>
<feature type="zinc finger region" description="RING-Gid-type" evidence="10">
    <location>
        <begin position="295"/>
        <end position="363"/>
    </location>
</feature>
<gene>
    <name evidence="13" type="ORF">RR46_06302</name>
</gene>
<dbReference type="GO" id="GO:0061630">
    <property type="term" value="F:ubiquitin protein ligase activity"/>
    <property type="evidence" value="ECO:0007669"/>
    <property type="project" value="InterPro"/>
</dbReference>
<evidence type="ECO:0000256" key="5">
    <source>
        <dbReference type="ARBA" id="ARBA00022723"/>
    </source>
</evidence>
<keyword evidence="4" id="KW-0963">Cytoplasm</keyword>
<dbReference type="PROSITE" id="PS50897">
    <property type="entry name" value="CTLH"/>
    <property type="match status" value="1"/>
</dbReference>
<dbReference type="AlphaFoldDB" id="A0A194QCJ8"/>
<evidence type="ECO:0000256" key="4">
    <source>
        <dbReference type="ARBA" id="ARBA00022490"/>
    </source>
</evidence>
<keyword evidence="7" id="KW-0862">Zinc</keyword>
<name>A0A194QCJ8_PAPXU</name>
<dbReference type="EMBL" id="KQ459193">
    <property type="protein sequence ID" value="KPJ03144.1"/>
    <property type="molecule type" value="Genomic_DNA"/>
</dbReference>
<dbReference type="InterPro" id="IPR045098">
    <property type="entry name" value="Fyv10_fam"/>
</dbReference>
<evidence type="ECO:0000256" key="8">
    <source>
        <dbReference type="ARBA" id="ARBA00023057"/>
    </source>
</evidence>
<dbReference type="STRING" id="66420.A0A194QCJ8"/>
<evidence type="ECO:0000256" key="3">
    <source>
        <dbReference type="ARBA" id="ARBA00014384"/>
    </source>
</evidence>
<keyword evidence="5" id="KW-0479">Metal-binding</keyword>